<accession>A0AAD9I9J5</accession>
<proteinExistence type="inferred from homology"/>
<dbReference type="GO" id="GO:0005634">
    <property type="term" value="C:nucleus"/>
    <property type="evidence" value="ECO:0007669"/>
    <property type="project" value="UniProtKB-SubCell"/>
</dbReference>
<keyword evidence="6" id="KW-0963">Cytoplasm</keyword>
<feature type="repeat" description="WD" evidence="11">
    <location>
        <begin position="56"/>
        <end position="92"/>
    </location>
</feature>
<comment type="similarity">
    <text evidence="4">Belongs to the WD repeat ELP2 family.</text>
</comment>
<dbReference type="InterPro" id="IPR015943">
    <property type="entry name" value="WD40/YVTN_repeat-like_dom_sf"/>
</dbReference>
<feature type="compositionally biased region" description="Basic and acidic residues" evidence="12">
    <location>
        <begin position="544"/>
        <end position="559"/>
    </location>
</feature>
<evidence type="ECO:0000256" key="8">
    <source>
        <dbReference type="ARBA" id="ARBA00022694"/>
    </source>
</evidence>
<dbReference type="GO" id="GO:0033588">
    <property type="term" value="C:elongator holoenzyme complex"/>
    <property type="evidence" value="ECO:0007669"/>
    <property type="project" value="InterPro"/>
</dbReference>
<dbReference type="Gene3D" id="2.130.10.10">
    <property type="entry name" value="YVTN repeat-like/Quinoprotein amine dehydrogenase"/>
    <property type="match status" value="3"/>
</dbReference>
<dbReference type="InterPro" id="IPR037289">
    <property type="entry name" value="Elp2"/>
</dbReference>
<dbReference type="AlphaFoldDB" id="A0AAD9I9J5"/>
<keyword evidence="9" id="KW-0677">Repeat</keyword>
<sequence length="861" mass="93273">MVGAAPEVKYLAAGANRYTDVADWHRDGHVAFGADDNVCLWQPTKDCDPQGVIRILSGHTAHVRAVKFLPGAPNEEAVDLVSGGDDQHLRIWHSDPGQFPDVWTVQTVHEHTGAINCMAALRPPLESPKRRIFVSGAADATVKIWSLDAGVVTLLQTIQTRSKYIPLAVSVSTLGHGGKSLVMAAGGTTNMVQIFVANLDDAVSLEFKLQATLAGHESWVRSLDLVRETLEADSDLIMASASQDKYIRLWRIHQGTALAAMGLNTADASVAASIPGIKAHRIKAGATSYCIMFEALLLGHEDWIYSARWNRTANGKLQLLSSSADNSLGIWEPDPDSGIWLTTARLGEIGKEKGATTATGSTGGFWTGLWSPSGTTVVTLGRTGSWRRWDYHQAEDQWVQNIAISGHTRAVHGLAWSRTGHYLFSTSSDQTTRLYGEWRVGGRQTWHEMSRPQIHGYDLNCIDTLGDTSFVSGADEKLMRVFTEPQGVAKLLQRLTGVGPAGADIEALPDAANMPVLGLSNKAVDAVDDDFDPAAADAGEEPDQQPKRPRDFSSTDDRAALDPLAPVRRSVLAIDHPPLEDSLSRHTLWPEVEKLYGHGYELSCLTASHDGRLVASAARASSPAHAVVRLFATAPRWSELRPPLAAHALTVVRLRFSPDDRLLLSVGRDRQWAVFAREEADQGPATEESSGFRLLQANPKAHTRMLLDAAWAPLGSRTGKRDGAESKPVHVFATAGRDKQVKVWMRKGAEGKFEAATTIPEEHPVTAIDFLPRPREDGSLVLAMGTERGKLSVLILSIEDGSAVVASRMDVPSDLCLRKAVLQLAWRPIRSGPQARGAGNEAAELAIAGEDGTVRIYSFPV</sequence>
<evidence type="ECO:0000256" key="7">
    <source>
        <dbReference type="ARBA" id="ARBA00022574"/>
    </source>
</evidence>
<reference evidence="13" key="1">
    <citation type="journal article" date="2023" name="Mol. Plant Microbe Interact.">
        <title>Elucidating the Obligate Nature and Biological Capacity of an Invasive Fungal Corn Pathogen.</title>
        <authorList>
            <person name="MacCready J.S."/>
            <person name="Roggenkamp E.M."/>
            <person name="Gdanetz K."/>
            <person name="Chilvers M.I."/>
        </authorList>
    </citation>
    <scope>NUCLEOTIDE SEQUENCE</scope>
    <source>
        <strain evidence="13">PM02</strain>
    </source>
</reference>
<keyword evidence="8" id="KW-0819">tRNA processing</keyword>
<gene>
    <name evidence="13" type="ORF">P8C59_007983</name>
</gene>
<protein>
    <recommendedName>
        <fullName evidence="5">Elongator complex protein 2</fullName>
    </recommendedName>
</protein>
<evidence type="ECO:0000313" key="14">
    <source>
        <dbReference type="Proteomes" id="UP001217918"/>
    </source>
</evidence>
<feature type="repeat" description="WD" evidence="11">
    <location>
        <begin position="213"/>
        <end position="260"/>
    </location>
</feature>
<dbReference type="PANTHER" id="PTHR44111:SF1">
    <property type="entry name" value="ELONGATOR COMPLEX PROTEIN 2"/>
    <property type="match status" value="1"/>
</dbReference>
<dbReference type="SUPFAM" id="SSF50978">
    <property type="entry name" value="WD40 repeat-like"/>
    <property type="match status" value="3"/>
</dbReference>
<evidence type="ECO:0000256" key="1">
    <source>
        <dbReference type="ARBA" id="ARBA00004123"/>
    </source>
</evidence>
<evidence type="ECO:0000256" key="6">
    <source>
        <dbReference type="ARBA" id="ARBA00022490"/>
    </source>
</evidence>
<evidence type="ECO:0000256" key="2">
    <source>
        <dbReference type="ARBA" id="ARBA00004496"/>
    </source>
</evidence>
<dbReference type="PROSITE" id="PS50082">
    <property type="entry name" value="WD_REPEATS_2"/>
    <property type="match status" value="5"/>
</dbReference>
<dbReference type="GO" id="GO:0002098">
    <property type="term" value="P:tRNA wobble uridine modification"/>
    <property type="evidence" value="ECO:0007669"/>
    <property type="project" value="InterPro"/>
</dbReference>
<evidence type="ECO:0000256" key="4">
    <source>
        <dbReference type="ARBA" id="ARBA00005881"/>
    </source>
</evidence>
<feature type="repeat" description="WD" evidence="11">
    <location>
        <begin position="127"/>
        <end position="155"/>
    </location>
</feature>
<dbReference type="Pfam" id="PF00400">
    <property type="entry name" value="WD40"/>
    <property type="match status" value="4"/>
</dbReference>
<comment type="pathway">
    <text evidence="3">tRNA modification; 5-methoxycarbonylmethyl-2-thiouridine-tRNA biosynthesis.</text>
</comment>
<feature type="repeat" description="WD" evidence="11">
    <location>
        <begin position="404"/>
        <end position="435"/>
    </location>
</feature>
<evidence type="ECO:0000256" key="3">
    <source>
        <dbReference type="ARBA" id="ARBA00005043"/>
    </source>
</evidence>
<dbReference type="InterPro" id="IPR020472">
    <property type="entry name" value="WD40_PAC1"/>
</dbReference>
<dbReference type="SMART" id="SM00320">
    <property type="entry name" value="WD40"/>
    <property type="match status" value="12"/>
</dbReference>
<keyword evidence="10" id="KW-0539">Nucleus</keyword>
<dbReference type="PROSITE" id="PS50294">
    <property type="entry name" value="WD_REPEATS_REGION"/>
    <property type="match status" value="1"/>
</dbReference>
<dbReference type="GO" id="GO:0005737">
    <property type="term" value="C:cytoplasm"/>
    <property type="evidence" value="ECO:0007669"/>
    <property type="project" value="UniProtKB-SubCell"/>
</dbReference>
<evidence type="ECO:0000256" key="10">
    <source>
        <dbReference type="ARBA" id="ARBA00023242"/>
    </source>
</evidence>
<keyword evidence="14" id="KW-1185">Reference proteome</keyword>
<feature type="compositionally biased region" description="Acidic residues" evidence="12">
    <location>
        <begin position="532"/>
        <end position="543"/>
    </location>
</feature>
<dbReference type="PRINTS" id="PR00320">
    <property type="entry name" value="GPROTEINBRPT"/>
</dbReference>
<evidence type="ECO:0000256" key="5">
    <source>
        <dbReference type="ARBA" id="ARBA00020267"/>
    </source>
</evidence>
<dbReference type="FunFam" id="2.130.10.10:FF:000400">
    <property type="entry name" value="Elongator acetyltransferase complex subunit 2"/>
    <property type="match status" value="1"/>
</dbReference>
<evidence type="ECO:0000256" key="12">
    <source>
        <dbReference type="SAM" id="MobiDB-lite"/>
    </source>
</evidence>
<evidence type="ECO:0000313" key="13">
    <source>
        <dbReference type="EMBL" id="KAK2073731.1"/>
    </source>
</evidence>
<comment type="subcellular location">
    <subcellularLocation>
        <location evidence="2">Cytoplasm</location>
    </subcellularLocation>
    <subcellularLocation>
        <location evidence="1">Nucleus</location>
    </subcellularLocation>
</comment>
<feature type="repeat" description="WD" evidence="11">
    <location>
        <begin position="297"/>
        <end position="332"/>
    </location>
</feature>
<feature type="region of interest" description="Disordered" evidence="12">
    <location>
        <begin position="532"/>
        <end position="559"/>
    </location>
</feature>
<organism evidence="13 14">
    <name type="scientific">Phyllachora maydis</name>
    <dbReference type="NCBI Taxonomy" id="1825666"/>
    <lineage>
        <taxon>Eukaryota</taxon>
        <taxon>Fungi</taxon>
        <taxon>Dikarya</taxon>
        <taxon>Ascomycota</taxon>
        <taxon>Pezizomycotina</taxon>
        <taxon>Sordariomycetes</taxon>
        <taxon>Sordariomycetidae</taxon>
        <taxon>Phyllachorales</taxon>
        <taxon>Phyllachoraceae</taxon>
        <taxon>Phyllachora</taxon>
    </lineage>
</organism>
<dbReference type="EMBL" id="JAQQPM010000007">
    <property type="protein sequence ID" value="KAK2073731.1"/>
    <property type="molecule type" value="Genomic_DNA"/>
</dbReference>
<keyword evidence="7 11" id="KW-0853">WD repeat</keyword>
<dbReference type="Proteomes" id="UP001217918">
    <property type="component" value="Unassembled WGS sequence"/>
</dbReference>
<dbReference type="InterPro" id="IPR001680">
    <property type="entry name" value="WD40_rpt"/>
</dbReference>
<dbReference type="InterPro" id="IPR036322">
    <property type="entry name" value="WD40_repeat_dom_sf"/>
</dbReference>
<comment type="caution">
    <text evidence="13">The sequence shown here is derived from an EMBL/GenBank/DDBJ whole genome shotgun (WGS) entry which is preliminary data.</text>
</comment>
<evidence type="ECO:0000256" key="11">
    <source>
        <dbReference type="PROSITE-ProRule" id="PRU00221"/>
    </source>
</evidence>
<evidence type="ECO:0000256" key="9">
    <source>
        <dbReference type="ARBA" id="ARBA00022737"/>
    </source>
</evidence>
<name>A0AAD9I9J5_9PEZI</name>
<dbReference type="PANTHER" id="PTHR44111">
    <property type="entry name" value="ELONGATOR COMPLEX PROTEIN 2"/>
    <property type="match status" value="1"/>
</dbReference>